<dbReference type="InterPro" id="IPR039564">
    <property type="entry name" value="Peptidase_C39-like"/>
</dbReference>
<proteinExistence type="predicted"/>
<keyword evidence="1" id="KW-0732">Signal</keyword>
<dbReference type="EMBL" id="JACGWS010000002">
    <property type="protein sequence ID" value="MBC8753839.1"/>
    <property type="molecule type" value="Genomic_DNA"/>
</dbReference>
<dbReference type="Gene3D" id="3.90.70.10">
    <property type="entry name" value="Cysteine proteinases"/>
    <property type="match status" value="1"/>
</dbReference>
<sequence>MKNIKAGVFLAVLLFFGTHLNAQTAIKKLNTNYYVAGPTSTEFQSIVSTQRCQNWCWATCVQMVLNYHGLYVQQEQIVGKVYGRSLPCKTGNAQHIMRSLTGWAPDARGRFSQIYAKYGVYNSADIVDQLSRKWPIIVGLRQEGHCYVLTAVYFSYDRYDNPIIDKVVLRDPWPLSPSRKVMNWNTFLAKQPEFFKVWVNRM</sequence>
<evidence type="ECO:0000313" key="3">
    <source>
        <dbReference type="EMBL" id="MBC8753839.1"/>
    </source>
</evidence>
<evidence type="ECO:0000259" key="2">
    <source>
        <dbReference type="Pfam" id="PF13529"/>
    </source>
</evidence>
<dbReference type="Proteomes" id="UP000619238">
    <property type="component" value="Unassembled WGS sequence"/>
</dbReference>
<reference evidence="3 4" key="1">
    <citation type="submission" date="2020-07" db="EMBL/GenBank/DDBJ databases">
        <title>Description of Kordia aestuariivivens sp. nov., isolated from a tidal flat.</title>
        <authorList>
            <person name="Park S."/>
            <person name="Yoon J.-H."/>
        </authorList>
    </citation>
    <scope>NUCLEOTIDE SEQUENCE [LARGE SCALE GENOMIC DNA]</scope>
    <source>
        <strain evidence="3 4">YSTF-M3</strain>
    </source>
</reference>
<dbReference type="RefSeq" id="WP_187560876.1">
    <property type="nucleotide sequence ID" value="NZ_JACGWS010000002.1"/>
</dbReference>
<evidence type="ECO:0000313" key="4">
    <source>
        <dbReference type="Proteomes" id="UP000619238"/>
    </source>
</evidence>
<feature type="signal peptide" evidence="1">
    <location>
        <begin position="1"/>
        <end position="21"/>
    </location>
</feature>
<organism evidence="3 4">
    <name type="scientific">Kordia aestuariivivens</name>
    <dbReference type="NCBI Taxonomy" id="2759037"/>
    <lineage>
        <taxon>Bacteria</taxon>
        <taxon>Pseudomonadati</taxon>
        <taxon>Bacteroidota</taxon>
        <taxon>Flavobacteriia</taxon>
        <taxon>Flavobacteriales</taxon>
        <taxon>Flavobacteriaceae</taxon>
        <taxon>Kordia</taxon>
    </lineage>
</organism>
<gene>
    <name evidence="3" type="ORF">H2O64_04105</name>
</gene>
<comment type="caution">
    <text evidence="3">The sequence shown here is derived from an EMBL/GenBank/DDBJ whole genome shotgun (WGS) entry which is preliminary data.</text>
</comment>
<evidence type="ECO:0000256" key="1">
    <source>
        <dbReference type="SAM" id="SignalP"/>
    </source>
</evidence>
<feature type="chain" id="PRO_5045085736" evidence="1">
    <location>
        <begin position="22"/>
        <end position="202"/>
    </location>
</feature>
<keyword evidence="4" id="KW-1185">Reference proteome</keyword>
<feature type="domain" description="Peptidase C39-like" evidence="2">
    <location>
        <begin position="50"/>
        <end position="173"/>
    </location>
</feature>
<accession>A0ABR7Q5K6</accession>
<dbReference type="Pfam" id="PF13529">
    <property type="entry name" value="Peptidase_C39_2"/>
    <property type="match status" value="1"/>
</dbReference>
<protein>
    <submittedName>
        <fullName evidence="3">C39 family peptidase</fullName>
    </submittedName>
</protein>
<name>A0ABR7Q5K6_9FLAO</name>